<dbReference type="EMBL" id="JANUHC010000013">
    <property type="protein sequence ID" value="MCS0633168.1"/>
    <property type="molecule type" value="Genomic_DNA"/>
</dbReference>
<dbReference type="Proteomes" id="UP001165263">
    <property type="component" value="Unassembled WGS sequence"/>
</dbReference>
<dbReference type="RefSeq" id="WP_259452155.1">
    <property type="nucleotide sequence ID" value="NZ_CP119520.1"/>
</dbReference>
<proteinExistence type="predicted"/>
<protein>
    <submittedName>
        <fullName evidence="1">Uncharacterized protein</fullName>
    </submittedName>
</protein>
<sequence length="285" mass="29436">MRDHSPAGRLADELASGDVRFTISNGQVTGLEHVIGSRTIAAGPPADATFTVGTGTVTETLTRGTATATLTYTVDADDAGLYHLTQEVRSFDTTAATTPTYGFTVSGGAVTAMTQTFGTSGWAHSVAVGDLAASVFTVEGSTVTETAIRGNTLATLRYTTTDGTTYKLASETLTVVPVGTAQTALDVEPYERMRFTFDGATVSAAQSVKADGTAVDVHLGTTVAYALAAAGYVVETITRGNHSYYEVFHDGNGDGIYTAVAHGQGTTVDLVGLQSQITAQIDALL</sequence>
<evidence type="ECO:0000313" key="1">
    <source>
        <dbReference type="EMBL" id="MCS0633168.1"/>
    </source>
</evidence>
<evidence type="ECO:0000313" key="2">
    <source>
        <dbReference type="Proteomes" id="UP001165263"/>
    </source>
</evidence>
<accession>A0ABT2C706</accession>
<name>A0ABT2C706_9BURK</name>
<reference evidence="1" key="1">
    <citation type="submission" date="2022-08" db="EMBL/GenBank/DDBJ databases">
        <title>Reclassification of Massilia species as members of the genera Telluria, Duganella, Pseudoduganella, Mokoshia gen. nov. and Zemynaea gen. nov. using orthogonal and non-orthogonal genome-based approaches.</title>
        <authorList>
            <person name="Bowman J.P."/>
        </authorList>
    </citation>
    <scope>NUCLEOTIDE SEQUENCE</scope>
    <source>
        <strain evidence="1">LMG 11547</strain>
    </source>
</reference>
<comment type="caution">
    <text evidence="1">The sequence shown here is derived from an EMBL/GenBank/DDBJ whole genome shotgun (WGS) entry which is preliminary data.</text>
</comment>
<gene>
    <name evidence="1" type="ORF">NX786_27920</name>
</gene>
<organism evidence="1 2">
    <name type="scientific">Telluria mixta</name>
    <dbReference type="NCBI Taxonomy" id="34071"/>
    <lineage>
        <taxon>Bacteria</taxon>
        <taxon>Pseudomonadati</taxon>
        <taxon>Pseudomonadota</taxon>
        <taxon>Betaproteobacteria</taxon>
        <taxon>Burkholderiales</taxon>
        <taxon>Oxalobacteraceae</taxon>
        <taxon>Telluria group</taxon>
        <taxon>Telluria</taxon>
    </lineage>
</organism>
<keyword evidence="2" id="KW-1185">Reference proteome</keyword>